<proteinExistence type="inferred from homology"/>
<evidence type="ECO:0000313" key="7">
    <source>
        <dbReference type="Proteomes" id="UP000501387"/>
    </source>
</evidence>
<dbReference type="InterPro" id="IPR017871">
    <property type="entry name" value="ABC_transporter-like_CS"/>
</dbReference>
<comment type="similarity">
    <text evidence="1">Belongs to the ABC transporter superfamily.</text>
</comment>
<gene>
    <name evidence="6" type="ORF">G7067_11110</name>
</gene>
<dbReference type="EMBL" id="CP049934">
    <property type="protein sequence ID" value="QIM16826.1"/>
    <property type="molecule type" value="Genomic_DNA"/>
</dbReference>
<protein>
    <submittedName>
        <fullName evidence="6">ATP-binding cassette domain-containing protein</fullName>
    </submittedName>
</protein>
<organism evidence="6 7">
    <name type="scientific">Leucobacter insecticola</name>
    <dbReference type="NCBI Taxonomy" id="2714934"/>
    <lineage>
        <taxon>Bacteria</taxon>
        <taxon>Bacillati</taxon>
        <taxon>Actinomycetota</taxon>
        <taxon>Actinomycetes</taxon>
        <taxon>Micrococcales</taxon>
        <taxon>Microbacteriaceae</taxon>
        <taxon>Leucobacter</taxon>
    </lineage>
</organism>
<dbReference type="SMART" id="SM00382">
    <property type="entry name" value="AAA"/>
    <property type="match status" value="1"/>
</dbReference>
<dbReference type="KEGG" id="lins:G7067_11110"/>
<dbReference type="GO" id="GO:0005524">
    <property type="term" value="F:ATP binding"/>
    <property type="evidence" value="ECO:0007669"/>
    <property type="project" value="UniProtKB-KW"/>
</dbReference>
<evidence type="ECO:0000256" key="1">
    <source>
        <dbReference type="ARBA" id="ARBA00005417"/>
    </source>
</evidence>
<dbReference type="Pfam" id="PF08352">
    <property type="entry name" value="oligo_HPY"/>
    <property type="match status" value="1"/>
</dbReference>
<keyword evidence="2" id="KW-0813">Transport</keyword>
<dbReference type="GO" id="GO:0016887">
    <property type="term" value="F:ATP hydrolysis activity"/>
    <property type="evidence" value="ECO:0007669"/>
    <property type="project" value="InterPro"/>
</dbReference>
<evidence type="ECO:0000313" key="6">
    <source>
        <dbReference type="EMBL" id="QIM16826.1"/>
    </source>
</evidence>
<dbReference type="SUPFAM" id="SSF52540">
    <property type="entry name" value="P-loop containing nucleoside triphosphate hydrolases"/>
    <property type="match status" value="1"/>
</dbReference>
<dbReference type="Gene3D" id="3.40.50.300">
    <property type="entry name" value="P-loop containing nucleotide triphosphate hydrolases"/>
    <property type="match status" value="1"/>
</dbReference>
<evidence type="ECO:0000256" key="2">
    <source>
        <dbReference type="ARBA" id="ARBA00022448"/>
    </source>
</evidence>
<dbReference type="PROSITE" id="PS00211">
    <property type="entry name" value="ABC_TRANSPORTER_1"/>
    <property type="match status" value="1"/>
</dbReference>
<dbReference type="InterPro" id="IPR013563">
    <property type="entry name" value="Oligopep_ABC_C"/>
</dbReference>
<dbReference type="GO" id="GO:0015833">
    <property type="term" value="P:peptide transport"/>
    <property type="evidence" value="ECO:0007669"/>
    <property type="project" value="InterPro"/>
</dbReference>
<keyword evidence="7" id="KW-1185">Reference proteome</keyword>
<dbReference type="FunFam" id="3.40.50.300:FF:000016">
    <property type="entry name" value="Oligopeptide ABC transporter ATP-binding component"/>
    <property type="match status" value="1"/>
</dbReference>
<dbReference type="AlphaFoldDB" id="A0A6G8FK60"/>
<feature type="domain" description="ABC transporter" evidence="5">
    <location>
        <begin position="21"/>
        <end position="262"/>
    </location>
</feature>
<keyword evidence="4 6" id="KW-0067">ATP-binding</keyword>
<dbReference type="PROSITE" id="PS50893">
    <property type="entry name" value="ABC_TRANSPORTER_2"/>
    <property type="match status" value="1"/>
</dbReference>
<sequence length="345" mass="37829">MNDTTTPALVEARDLSVRYVTRRSAITNRPVQHLTGVDRVSLSLQRGQSYGLVGESGSGKSTLGRALIRLEQIAEGSVHFDGRDITTLKGEALRRLRPRMQMIFQDPMGSLNPRQSIATILGAPLRVHKLAGSPSEQRQRISDTLDLVGLPSSVLTRYPHEFSGGQRQRIGIARAVIQQPDFIVADEPVSALDVSVQAQIVNLLQDIKESLGLTSLVVAHDLAVVRHISDTVGVMYLGSVVEEAPSDELYAQPLHPYTRALLSAAPVPDPELEDTRERIVLSGEIPSPSAVHQGCRFASRCPVKKSERCDNERPELRLLVGKHRVACHWAEEFLPDTVSQLRGAS</sequence>
<keyword evidence="3" id="KW-0547">Nucleotide-binding</keyword>
<reference evidence="6 7" key="1">
    <citation type="submission" date="2020-03" db="EMBL/GenBank/DDBJ databases">
        <title>Leucobacter sp. nov., isolated from beetles.</title>
        <authorList>
            <person name="Hyun D.-W."/>
            <person name="Bae J.-W."/>
        </authorList>
    </citation>
    <scope>NUCLEOTIDE SEQUENCE [LARGE SCALE GENOMIC DNA]</scope>
    <source>
        <strain evidence="6 7">HDW9B</strain>
    </source>
</reference>
<evidence type="ECO:0000259" key="5">
    <source>
        <dbReference type="PROSITE" id="PS50893"/>
    </source>
</evidence>
<dbReference type="PANTHER" id="PTHR43776:SF7">
    <property type="entry name" value="D,D-DIPEPTIDE TRANSPORT ATP-BINDING PROTEIN DDPF-RELATED"/>
    <property type="match status" value="1"/>
</dbReference>
<name>A0A6G8FK60_9MICO</name>
<dbReference type="InterPro" id="IPR050319">
    <property type="entry name" value="ABC_transp_ATP-bind"/>
</dbReference>
<dbReference type="InterPro" id="IPR003439">
    <property type="entry name" value="ABC_transporter-like_ATP-bd"/>
</dbReference>
<dbReference type="GO" id="GO:0055085">
    <property type="term" value="P:transmembrane transport"/>
    <property type="evidence" value="ECO:0007669"/>
    <property type="project" value="UniProtKB-ARBA"/>
</dbReference>
<dbReference type="Pfam" id="PF00005">
    <property type="entry name" value="ABC_tran"/>
    <property type="match status" value="1"/>
</dbReference>
<dbReference type="RefSeq" id="WP_166324306.1">
    <property type="nucleotide sequence ID" value="NZ_CP049934.1"/>
</dbReference>
<dbReference type="NCBIfam" id="TIGR01727">
    <property type="entry name" value="oligo_HPY"/>
    <property type="match status" value="1"/>
</dbReference>
<dbReference type="InterPro" id="IPR003593">
    <property type="entry name" value="AAA+_ATPase"/>
</dbReference>
<dbReference type="CDD" id="cd03257">
    <property type="entry name" value="ABC_NikE_OppD_transporters"/>
    <property type="match status" value="1"/>
</dbReference>
<dbReference type="Proteomes" id="UP000501387">
    <property type="component" value="Chromosome"/>
</dbReference>
<evidence type="ECO:0000256" key="3">
    <source>
        <dbReference type="ARBA" id="ARBA00022741"/>
    </source>
</evidence>
<accession>A0A6G8FK60</accession>
<dbReference type="PANTHER" id="PTHR43776">
    <property type="entry name" value="TRANSPORT ATP-BINDING PROTEIN"/>
    <property type="match status" value="1"/>
</dbReference>
<evidence type="ECO:0000256" key="4">
    <source>
        <dbReference type="ARBA" id="ARBA00022840"/>
    </source>
</evidence>
<dbReference type="InterPro" id="IPR027417">
    <property type="entry name" value="P-loop_NTPase"/>
</dbReference>